<keyword evidence="4" id="KW-1185">Reference proteome</keyword>
<sequence>MPDTQAAYRGLEPQTALMRAASGMSRTIDPRRPRRLTTAQRAEVQRHPEVKLLHRRLRSLQKIFRDGKRSIASMKGTSLHHGYQHAYRTYRQVQRRYEEAFLKEIRARYKVEQPVIDIQRQLKGLPMAEEKERKAEDYIFVERVRVIDTLFTFANSPEEERPRRAAAISALTALCRLQEGRGFRRRRPDREGASPAIFQLPTFSDSFPIQCKPTQCIFCVGNEELPAVKRLRSFSSHGDLKRHFYRKHLRHHPDGQPIACPHPRCNVDLNNKVHLQNHAEVVHKTRT</sequence>
<dbReference type="Pfam" id="PF11917">
    <property type="entry name" value="DUF3435"/>
    <property type="match status" value="1"/>
</dbReference>
<comment type="caution">
    <text evidence="3">The sequence shown here is derived from an EMBL/GenBank/DDBJ whole genome shotgun (WGS) entry which is preliminary data.</text>
</comment>
<organism evidence="3 4">
    <name type="scientific">Ramalina farinacea</name>
    <dbReference type="NCBI Taxonomy" id="258253"/>
    <lineage>
        <taxon>Eukaryota</taxon>
        <taxon>Fungi</taxon>
        <taxon>Dikarya</taxon>
        <taxon>Ascomycota</taxon>
        <taxon>Pezizomycotina</taxon>
        <taxon>Lecanoromycetes</taxon>
        <taxon>OSLEUM clade</taxon>
        <taxon>Lecanoromycetidae</taxon>
        <taxon>Lecanorales</taxon>
        <taxon>Lecanorineae</taxon>
        <taxon>Ramalinaceae</taxon>
        <taxon>Ramalina</taxon>
    </lineage>
</organism>
<reference evidence="3" key="1">
    <citation type="journal article" date="2023" name="Genome Biol. Evol.">
        <title>First Whole Genome Sequence and Flow Cytometry Genome Size Data for the Lichen-Forming Fungus Ramalina farinacea (Ascomycota).</title>
        <authorList>
            <person name="Llewellyn T."/>
            <person name="Mian S."/>
            <person name="Hill R."/>
            <person name="Leitch I.J."/>
            <person name="Gaya E."/>
        </authorList>
    </citation>
    <scope>NUCLEOTIDE SEQUENCE</scope>
    <source>
        <strain evidence="3">LIQ254RAFAR</strain>
    </source>
</reference>
<gene>
    <name evidence="3" type="ORF">OHK93_008684</name>
</gene>
<evidence type="ECO:0000256" key="1">
    <source>
        <dbReference type="SAM" id="MobiDB-lite"/>
    </source>
</evidence>
<dbReference type="EMBL" id="JAPUFD010000009">
    <property type="protein sequence ID" value="MDI1489406.1"/>
    <property type="molecule type" value="Genomic_DNA"/>
</dbReference>
<name>A0AA43TS40_9LECA</name>
<dbReference type="PANTHER" id="PTHR37535:SF2">
    <property type="entry name" value="FINGER DOMAIN PROTEIN, PUTATIVE (AFU_ORTHOLOGUE AFUA_6G09300)-RELATED"/>
    <property type="match status" value="1"/>
</dbReference>
<feature type="region of interest" description="Disordered" evidence="1">
    <location>
        <begin position="20"/>
        <end position="43"/>
    </location>
</feature>
<feature type="domain" description="C2H2-type" evidence="2">
    <location>
        <begin position="260"/>
        <end position="283"/>
    </location>
</feature>
<proteinExistence type="predicted"/>
<dbReference type="PROSITE" id="PS00028">
    <property type="entry name" value="ZINC_FINGER_C2H2_1"/>
    <property type="match status" value="1"/>
</dbReference>
<dbReference type="AlphaFoldDB" id="A0AA43TS40"/>
<dbReference type="InterPro" id="IPR013087">
    <property type="entry name" value="Znf_C2H2_type"/>
</dbReference>
<protein>
    <recommendedName>
        <fullName evidence="2">C2H2-type domain-containing protein</fullName>
    </recommendedName>
</protein>
<evidence type="ECO:0000259" key="2">
    <source>
        <dbReference type="PROSITE" id="PS00028"/>
    </source>
</evidence>
<evidence type="ECO:0000313" key="3">
    <source>
        <dbReference type="EMBL" id="MDI1489406.1"/>
    </source>
</evidence>
<dbReference type="Proteomes" id="UP001161017">
    <property type="component" value="Unassembled WGS sequence"/>
</dbReference>
<evidence type="ECO:0000313" key="4">
    <source>
        <dbReference type="Proteomes" id="UP001161017"/>
    </source>
</evidence>
<dbReference type="PANTHER" id="PTHR37535">
    <property type="entry name" value="FLUG DOMAIN PROTEIN"/>
    <property type="match status" value="1"/>
</dbReference>
<dbReference type="InterPro" id="IPR021842">
    <property type="entry name" value="DUF3435"/>
</dbReference>
<accession>A0AA43TS40</accession>